<feature type="transmembrane region" description="Helical" evidence="5">
    <location>
        <begin position="152"/>
        <end position="175"/>
    </location>
</feature>
<sequence>MYHSSKYTTPVVNHHHQPVSKSWRLGTVNVPGRKMATAFIHILSIALCISAGFQQGYIASVLNQPYLEITSFINESWIARTDQPLKPGALNVLWSLLNVCFPIATIFGQFLAAFLCDRIGRKGTALLASSLYIPGTILCALSKYFYPFFELLYIGRIIWSLANGINSVNATVWIVECAPTRIRGRMAAMQEFFMAFGSLVTQAVGVPFSNAESWPLIFLPNIAFVLVSMAMFVFVFESPQFILEKFGDEEKASYPHRNLPVALLKIGKEVLTARLALAAYHGVGIRDDSVAAEIRLCEESAAKKNGSTKTTNYEIETEHDTMTVMFMPWKAQDLTSRVVRHAAWLGVMVKIAYVFSGARCLRAFSTFILHTLGGWNIEGALYGSFVIGLLRLPATLVPVFLVDRIGRRPLMIMSTFISFLSLATMMIGIDVGEDLKVATLLGLTTLLLINACGLGSVSRFYAAELVPRAILLPCVSTLNTFESLSKIAVEFAFYPIANIVSVHIIR</sequence>
<dbReference type="PROSITE" id="PS50850">
    <property type="entry name" value="MFS"/>
    <property type="match status" value="1"/>
</dbReference>
<dbReference type="OrthoDB" id="8120565at2759"/>
<protein>
    <submittedName>
        <fullName evidence="7">Transporter, major facilitator family protein</fullName>
    </submittedName>
</protein>
<dbReference type="AlphaFoldDB" id="W2SVB4"/>
<dbReference type="EMBL" id="KI660423">
    <property type="protein sequence ID" value="ETN73580.1"/>
    <property type="molecule type" value="Genomic_DNA"/>
</dbReference>
<evidence type="ECO:0000256" key="3">
    <source>
        <dbReference type="ARBA" id="ARBA00022989"/>
    </source>
</evidence>
<dbReference type="Pfam" id="PF00083">
    <property type="entry name" value="Sugar_tr"/>
    <property type="match status" value="2"/>
</dbReference>
<keyword evidence="8" id="KW-1185">Reference proteome</keyword>
<keyword evidence="3 5" id="KW-1133">Transmembrane helix</keyword>
<feature type="transmembrane region" description="Helical" evidence="5">
    <location>
        <begin position="187"/>
        <end position="208"/>
    </location>
</feature>
<evidence type="ECO:0000313" key="8">
    <source>
        <dbReference type="Proteomes" id="UP000053676"/>
    </source>
</evidence>
<dbReference type="InterPro" id="IPR036259">
    <property type="entry name" value="MFS_trans_sf"/>
</dbReference>
<feature type="transmembrane region" description="Helical" evidence="5">
    <location>
        <begin position="409"/>
        <end position="429"/>
    </location>
</feature>
<dbReference type="InterPro" id="IPR045263">
    <property type="entry name" value="GLUT"/>
</dbReference>
<comment type="subcellular location">
    <subcellularLocation>
        <location evidence="1">Membrane</location>
        <topology evidence="1">Multi-pass membrane protein</topology>
    </subcellularLocation>
</comment>
<dbReference type="PANTHER" id="PTHR23503:SF39">
    <property type="entry name" value="MAJOR FACILITATOR SUPERFAMILY (MFS) PROFILE DOMAIN-CONTAINING PROTEIN"/>
    <property type="match status" value="1"/>
</dbReference>
<evidence type="ECO:0000256" key="4">
    <source>
        <dbReference type="ARBA" id="ARBA00023136"/>
    </source>
</evidence>
<feature type="transmembrane region" description="Helical" evidence="5">
    <location>
        <begin position="342"/>
        <end position="369"/>
    </location>
</feature>
<evidence type="ECO:0000259" key="6">
    <source>
        <dbReference type="PROSITE" id="PS50850"/>
    </source>
</evidence>
<dbReference type="PANTHER" id="PTHR23503">
    <property type="entry name" value="SOLUTE CARRIER FAMILY 2"/>
    <property type="match status" value="1"/>
</dbReference>
<feature type="transmembrane region" description="Helical" evidence="5">
    <location>
        <begin position="126"/>
        <end position="146"/>
    </location>
</feature>
<feature type="transmembrane region" description="Helical" evidence="5">
    <location>
        <begin position="441"/>
        <end position="462"/>
    </location>
</feature>
<dbReference type="Proteomes" id="UP000053676">
    <property type="component" value="Unassembled WGS sequence"/>
</dbReference>
<evidence type="ECO:0000256" key="5">
    <source>
        <dbReference type="SAM" id="Phobius"/>
    </source>
</evidence>
<dbReference type="SUPFAM" id="SSF103473">
    <property type="entry name" value="MFS general substrate transporter"/>
    <property type="match status" value="1"/>
</dbReference>
<keyword evidence="4 5" id="KW-0472">Membrane</keyword>
<evidence type="ECO:0000256" key="1">
    <source>
        <dbReference type="ARBA" id="ARBA00004141"/>
    </source>
</evidence>
<dbReference type="InterPro" id="IPR020846">
    <property type="entry name" value="MFS_dom"/>
</dbReference>
<dbReference type="InterPro" id="IPR005828">
    <property type="entry name" value="MFS_sugar_transport-like"/>
</dbReference>
<name>W2SVB4_NECAM</name>
<dbReference type="Gene3D" id="1.20.1250.20">
    <property type="entry name" value="MFS general substrate transporter like domains"/>
    <property type="match status" value="1"/>
</dbReference>
<dbReference type="STRING" id="51031.W2SVB4"/>
<feature type="domain" description="Major facilitator superfamily (MFS) profile" evidence="6">
    <location>
        <begin position="44"/>
        <end position="506"/>
    </location>
</feature>
<evidence type="ECO:0000256" key="2">
    <source>
        <dbReference type="ARBA" id="ARBA00022692"/>
    </source>
</evidence>
<proteinExistence type="predicted"/>
<reference evidence="8" key="1">
    <citation type="journal article" date="2014" name="Nat. Genet.">
        <title>Genome of the human hookworm Necator americanus.</title>
        <authorList>
            <person name="Tang Y.T."/>
            <person name="Gao X."/>
            <person name="Rosa B.A."/>
            <person name="Abubucker S."/>
            <person name="Hallsworth-Pepin K."/>
            <person name="Martin J."/>
            <person name="Tyagi R."/>
            <person name="Heizer E."/>
            <person name="Zhang X."/>
            <person name="Bhonagiri-Palsikar V."/>
            <person name="Minx P."/>
            <person name="Warren W.C."/>
            <person name="Wang Q."/>
            <person name="Zhan B."/>
            <person name="Hotez P.J."/>
            <person name="Sternberg P.W."/>
            <person name="Dougall A."/>
            <person name="Gaze S.T."/>
            <person name="Mulvenna J."/>
            <person name="Sotillo J."/>
            <person name="Ranganathan S."/>
            <person name="Rabelo E.M."/>
            <person name="Wilson R.K."/>
            <person name="Felgner P.L."/>
            <person name="Bethony J."/>
            <person name="Hawdon J.M."/>
            <person name="Gasser R.B."/>
            <person name="Loukas A."/>
            <person name="Mitreva M."/>
        </authorList>
    </citation>
    <scope>NUCLEOTIDE SEQUENCE [LARGE SCALE GENOMIC DNA]</scope>
</reference>
<feature type="transmembrane region" description="Helical" evidence="5">
    <location>
        <begin position="214"/>
        <end position="236"/>
    </location>
</feature>
<keyword evidence="2 5" id="KW-0812">Transmembrane</keyword>
<dbReference type="KEGG" id="nai:NECAME_04266"/>
<dbReference type="OMA" id="YLICDRI"/>
<dbReference type="GO" id="GO:0016020">
    <property type="term" value="C:membrane"/>
    <property type="evidence" value="ECO:0007669"/>
    <property type="project" value="UniProtKB-SubCell"/>
</dbReference>
<dbReference type="GO" id="GO:0015149">
    <property type="term" value="F:hexose transmembrane transporter activity"/>
    <property type="evidence" value="ECO:0007669"/>
    <property type="project" value="TreeGrafter"/>
</dbReference>
<accession>W2SVB4</accession>
<organism evidence="7 8">
    <name type="scientific">Necator americanus</name>
    <name type="common">Human hookworm</name>
    <dbReference type="NCBI Taxonomy" id="51031"/>
    <lineage>
        <taxon>Eukaryota</taxon>
        <taxon>Metazoa</taxon>
        <taxon>Ecdysozoa</taxon>
        <taxon>Nematoda</taxon>
        <taxon>Chromadorea</taxon>
        <taxon>Rhabditida</taxon>
        <taxon>Rhabditina</taxon>
        <taxon>Rhabditomorpha</taxon>
        <taxon>Strongyloidea</taxon>
        <taxon>Ancylostomatidae</taxon>
        <taxon>Bunostominae</taxon>
        <taxon>Necator</taxon>
    </lineage>
</organism>
<feature type="transmembrane region" description="Helical" evidence="5">
    <location>
        <begin position="381"/>
        <end position="402"/>
    </location>
</feature>
<feature type="transmembrane region" description="Helical" evidence="5">
    <location>
        <begin position="38"/>
        <end position="58"/>
    </location>
</feature>
<feature type="transmembrane region" description="Helical" evidence="5">
    <location>
        <begin position="92"/>
        <end position="114"/>
    </location>
</feature>
<evidence type="ECO:0000313" key="7">
    <source>
        <dbReference type="EMBL" id="ETN73580.1"/>
    </source>
</evidence>
<gene>
    <name evidence="7" type="ORF">NECAME_04266</name>
</gene>